<proteinExistence type="predicted"/>
<gene>
    <name evidence="3" type="ORF">HYPSUDRAFT_67446</name>
</gene>
<feature type="transmembrane region" description="Helical" evidence="2">
    <location>
        <begin position="365"/>
        <end position="387"/>
    </location>
</feature>
<organism evidence="3 4">
    <name type="scientific">Hypholoma sublateritium (strain FD-334 SS-4)</name>
    <dbReference type="NCBI Taxonomy" id="945553"/>
    <lineage>
        <taxon>Eukaryota</taxon>
        <taxon>Fungi</taxon>
        <taxon>Dikarya</taxon>
        <taxon>Basidiomycota</taxon>
        <taxon>Agaricomycotina</taxon>
        <taxon>Agaricomycetes</taxon>
        <taxon>Agaricomycetidae</taxon>
        <taxon>Agaricales</taxon>
        <taxon>Agaricineae</taxon>
        <taxon>Strophariaceae</taxon>
        <taxon>Hypholoma</taxon>
    </lineage>
</organism>
<dbReference type="EMBL" id="KN817555">
    <property type="protein sequence ID" value="KJA21748.1"/>
    <property type="molecule type" value="Genomic_DNA"/>
</dbReference>
<dbReference type="OrthoDB" id="2756615at2759"/>
<dbReference type="OMA" id="QANYLLY"/>
<dbReference type="Gene3D" id="2.60.120.260">
    <property type="entry name" value="Galactose-binding domain-like"/>
    <property type="match status" value="2"/>
</dbReference>
<name>A0A0D2MDY9_HYPSF</name>
<protein>
    <recommendedName>
        <fullName evidence="5">Mid2 domain-containing protein</fullName>
    </recommendedName>
</protein>
<sequence>MSVQQMRVILDDNAGVIKYGSDWDINDQVMWYQGSTNFPSFTRQGPCSFSLAFQGTSIAFIGNTPSPTSSQTATFTLDGASSYNSSYDSPPGQQSYVQWYQSPLMSDGAHTIQVSNLDGTAIDMAIMTVGPNTPLGNNSIFVDNDDPSISYSGSWTLDQSTFHAGNVPSGSPVGNTTQTSNTAGDAMSFSFAGSSISVYGIFQWAKIGSISAVYTLDGVPSSQTYLVTADSPQHSENDATNYVFYSKNNLSPGPHTLGIQITDIVNQTYKLDYMVYSPSFSSFAEMPDLSAVSTTAAPATQTIGQVSATSSSTSLTTPSGFSTVFGTAQTTAHTSTSASASASASGTASVHDQAAAKLGKSAIPVGAIVGLIVGIVLIMSLLLVLLVRLRRRRQEREQWASEPAPSMSDQSAFMDGKA</sequence>
<dbReference type="AlphaFoldDB" id="A0A0D2MDY9"/>
<accession>A0A0D2MDY9</accession>
<keyword evidence="2" id="KW-0812">Transmembrane</keyword>
<keyword evidence="2" id="KW-1133">Transmembrane helix</keyword>
<evidence type="ECO:0000313" key="3">
    <source>
        <dbReference type="EMBL" id="KJA21748.1"/>
    </source>
</evidence>
<keyword evidence="2" id="KW-0472">Membrane</keyword>
<reference evidence="4" key="1">
    <citation type="submission" date="2014-04" db="EMBL/GenBank/DDBJ databases">
        <title>Evolutionary Origins and Diversification of the Mycorrhizal Mutualists.</title>
        <authorList>
            <consortium name="DOE Joint Genome Institute"/>
            <consortium name="Mycorrhizal Genomics Consortium"/>
            <person name="Kohler A."/>
            <person name="Kuo A."/>
            <person name="Nagy L.G."/>
            <person name="Floudas D."/>
            <person name="Copeland A."/>
            <person name="Barry K.W."/>
            <person name="Cichocki N."/>
            <person name="Veneault-Fourrey C."/>
            <person name="LaButti K."/>
            <person name="Lindquist E.A."/>
            <person name="Lipzen A."/>
            <person name="Lundell T."/>
            <person name="Morin E."/>
            <person name="Murat C."/>
            <person name="Riley R."/>
            <person name="Ohm R."/>
            <person name="Sun H."/>
            <person name="Tunlid A."/>
            <person name="Henrissat B."/>
            <person name="Grigoriev I.V."/>
            <person name="Hibbett D.S."/>
            <person name="Martin F."/>
        </authorList>
    </citation>
    <scope>NUCLEOTIDE SEQUENCE [LARGE SCALE GENOMIC DNA]</scope>
    <source>
        <strain evidence="4">FD-334 SS-4</strain>
    </source>
</reference>
<evidence type="ECO:0008006" key="5">
    <source>
        <dbReference type="Google" id="ProtNLM"/>
    </source>
</evidence>
<evidence type="ECO:0000313" key="4">
    <source>
        <dbReference type="Proteomes" id="UP000054270"/>
    </source>
</evidence>
<feature type="region of interest" description="Disordered" evidence="1">
    <location>
        <begin position="396"/>
        <end position="418"/>
    </location>
</feature>
<keyword evidence="4" id="KW-1185">Reference proteome</keyword>
<dbReference type="STRING" id="945553.A0A0D2MDY9"/>
<evidence type="ECO:0000256" key="2">
    <source>
        <dbReference type="SAM" id="Phobius"/>
    </source>
</evidence>
<dbReference type="Proteomes" id="UP000054270">
    <property type="component" value="Unassembled WGS sequence"/>
</dbReference>
<evidence type="ECO:0000256" key="1">
    <source>
        <dbReference type="SAM" id="MobiDB-lite"/>
    </source>
</evidence>